<dbReference type="OrthoDB" id="2987718at2759"/>
<sequence length="399" mass="44317">MGARPPLQSHTCLFLLAVPTRLAEYRPRTSSGESLRCQQPSTTSTNGGSRSTNPFVVHAGCLDCGHGPEVVGPKTELFSIIGENPDHVHTLVDAGLVDDAHLRIFWQWPLGHRARFVGGLSTTPFVRQVLLQKLGGPAPSTLPPECAEAPTLPAVQDPQPTPTSCEPSVVQQPQPCRTFSGVLQPSKELEEMLTDPKQPIELLCAAMELNTNPSLFNEVLRFFRRDGFPYLDSFHPSDDKVEEAVKTIAQKRLLFERYENHWPIRFLIKRISRKQSPSSAGSPTHWIRPPLETPAQQQPVKPSGPPRIVYDCPWHAGPDISRVASSIQLLLHHRGLSEFTPIFAYLGLRTDMEFIAFCSFSPARKAALVEDVREELGRTVRLNVFQSMALELEFTVGGQ</sequence>
<evidence type="ECO:0000313" key="4">
    <source>
        <dbReference type="Proteomes" id="UP000298030"/>
    </source>
</evidence>
<feature type="compositionally biased region" description="Polar residues" evidence="1">
    <location>
        <begin position="28"/>
        <end position="40"/>
    </location>
</feature>
<reference evidence="3 4" key="1">
    <citation type="journal article" date="2019" name="Nat. Ecol. Evol.">
        <title>Megaphylogeny resolves global patterns of mushroom evolution.</title>
        <authorList>
            <person name="Varga T."/>
            <person name="Krizsan K."/>
            <person name="Foldi C."/>
            <person name="Dima B."/>
            <person name="Sanchez-Garcia M."/>
            <person name="Sanchez-Ramirez S."/>
            <person name="Szollosi G.J."/>
            <person name="Szarkandi J.G."/>
            <person name="Papp V."/>
            <person name="Albert L."/>
            <person name="Andreopoulos W."/>
            <person name="Angelini C."/>
            <person name="Antonin V."/>
            <person name="Barry K.W."/>
            <person name="Bougher N.L."/>
            <person name="Buchanan P."/>
            <person name="Buyck B."/>
            <person name="Bense V."/>
            <person name="Catcheside P."/>
            <person name="Chovatia M."/>
            <person name="Cooper J."/>
            <person name="Damon W."/>
            <person name="Desjardin D."/>
            <person name="Finy P."/>
            <person name="Geml J."/>
            <person name="Haridas S."/>
            <person name="Hughes K."/>
            <person name="Justo A."/>
            <person name="Karasinski D."/>
            <person name="Kautmanova I."/>
            <person name="Kiss B."/>
            <person name="Kocsube S."/>
            <person name="Kotiranta H."/>
            <person name="LaButti K.M."/>
            <person name="Lechner B.E."/>
            <person name="Liimatainen K."/>
            <person name="Lipzen A."/>
            <person name="Lukacs Z."/>
            <person name="Mihaltcheva S."/>
            <person name="Morgado L.N."/>
            <person name="Niskanen T."/>
            <person name="Noordeloos M.E."/>
            <person name="Ohm R.A."/>
            <person name="Ortiz-Santana B."/>
            <person name="Ovrebo C."/>
            <person name="Racz N."/>
            <person name="Riley R."/>
            <person name="Savchenko A."/>
            <person name="Shiryaev A."/>
            <person name="Soop K."/>
            <person name="Spirin V."/>
            <person name="Szebenyi C."/>
            <person name="Tomsovsky M."/>
            <person name="Tulloss R.E."/>
            <person name="Uehling J."/>
            <person name="Grigoriev I.V."/>
            <person name="Vagvolgyi C."/>
            <person name="Papp T."/>
            <person name="Martin F.M."/>
            <person name="Miettinen O."/>
            <person name="Hibbett D.S."/>
            <person name="Nagy L.G."/>
        </authorList>
    </citation>
    <scope>NUCLEOTIDE SEQUENCE [LARGE SCALE GENOMIC DNA]</scope>
    <source>
        <strain evidence="3 4">FP101781</strain>
    </source>
</reference>
<gene>
    <name evidence="3" type="ORF">FA13DRAFT_1029450</name>
</gene>
<evidence type="ECO:0000256" key="1">
    <source>
        <dbReference type="SAM" id="MobiDB-lite"/>
    </source>
</evidence>
<evidence type="ECO:0000256" key="2">
    <source>
        <dbReference type="SAM" id="SignalP"/>
    </source>
</evidence>
<keyword evidence="2" id="KW-0732">Signal</keyword>
<name>A0A4Y7SXP8_COPMI</name>
<comment type="caution">
    <text evidence="3">The sequence shown here is derived from an EMBL/GenBank/DDBJ whole genome shotgun (WGS) entry which is preliminary data.</text>
</comment>
<accession>A0A4Y7SXP8</accession>
<dbReference type="AlphaFoldDB" id="A0A4Y7SXP8"/>
<feature type="chain" id="PRO_5021423746" evidence="2">
    <location>
        <begin position="24"/>
        <end position="399"/>
    </location>
</feature>
<dbReference type="EMBL" id="QPFP01000047">
    <property type="protein sequence ID" value="TEB26637.1"/>
    <property type="molecule type" value="Genomic_DNA"/>
</dbReference>
<protein>
    <submittedName>
        <fullName evidence="3">Uncharacterized protein</fullName>
    </submittedName>
</protein>
<feature type="region of interest" description="Disordered" evidence="1">
    <location>
        <begin position="27"/>
        <end position="51"/>
    </location>
</feature>
<keyword evidence="4" id="KW-1185">Reference proteome</keyword>
<feature type="region of interest" description="Disordered" evidence="1">
    <location>
        <begin position="275"/>
        <end position="303"/>
    </location>
</feature>
<feature type="compositionally biased region" description="Low complexity" evidence="1">
    <location>
        <begin position="41"/>
        <end position="51"/>
    </location>
</feature>
<organism evidence="3 4">
    <name type="scientific">Coprinellus micaceus</name>
    <name type="common">Glistening ink-cap mushroom</name>
    <name type="synonym">Coprinus micaceus</name>
    <dbReference type="NCBI Taxonomy" id="71717"/>
    <lineage>
        <taxon>Eukaryota</taxon>
        <taxon>Fungi</taxon>
        <taxon>Dikarya</taxon>
        <taxon>Basidiomycota</taxon>
        <taxon>Agaricomycotina</taxon>
        <taxon>Agaricomycetes</taxon>
        <taxon>Agaricomycetidae</taxon>
        <taxon>Agaricales</taxon>
        <taxon>Agaricineae</taxon>
        <taxon>Psathyrellaceae</taxon>
        <taxon>Coprinellus</taxon>
    </lineage>
</organism>
<proteinExistence type="predicted"/>
<evidence type="ECO:0000313" key="3">
    <source>
        <dbReference type="EMBL" id="TEB26637.1"/>
    </source>
</evidence>
<feature type="signal peptide" evidence="2">
    <location>
        <begin position="1"/>
        <end position="23"/>
    </location>
</feature>
<dbReference type="Proteomes" id="UP000298030">
    <property type="component" value="Unassembled WGS sequence"/>
</dbReference>